<evidence type="ECO:0000256" key="3">
    <source>
        <dbReference type="ARBA" id="ARBA00022801"/>
    </source>
</evidence>
<comment type="similarity">
    <text evidence="1">Belongs to the peptidase U62 family.</text>
</comment>
<feature type="domain" description="Metalloprotease TldD/E central" evidence="7">
    <location>
        <begin position="133"/>
        <end position="235"/>
    </location>
</feature>
<dbReference type="InterPro" id="IPR002510">
    <property type="entry name" value="Metalloprtase-TldD/E_N"/>
</dbReference>
<dbReference type="PANTHER" id="PTHR30624:SF4">
    <property type="entry name" value="METALLOPROTEASE TLDD"/>
    <property type="match status" value="1"/>
</dbReference>
<dbReference type="GO" id="GO:0008237">
    <property type="term" value="F:metallopeptidase activity"/>
    <property type="evidence" value="ECO:0007669"/>
    <property type="project" value="UniProtKB-KW"/>
</dbReference>
<keyword evidence="9" id="KW-1185">Reference proteome</keyword>
<dbReference type="InterPro" id="IPR045570">
    <property type="entry name" value="Metalloprtase-TldD/E_cen_dom"/>
</dbReference>
<dbReference type="AlphaFoldDB" id="A0A2A9HJK4"/>
<dbReference type="PANTHER" id="PTHR30624">
    <property type="entry name" value="UNCHARACTERIZED PROTEIN TLDD AND PMBA"/>
    <property type="match status" value="1"/>
</dbReference>
<protein>
    <recommendedName>
        <fullName evidence="10">Metalloprotease TldD</fullName>
    </recommendedName>
</protein>
<evidence type="ECO:0000256" key="1">
    <source>
        <dbReference type="ARBA" id="ARBA00005836"/>
    </source>
</evidence>
<dbReference type="SUPFAM" id="SSF111283">
    <property type="entry name" value="Putative modulator of DNA gyrase, PmbA/TldD"/>
    <property type="match status" value="1"/>
</dbReference>
<dbReference type="InterPro" id="IPR035068">
    <property type="entry name" value="TldD/PmbA_N"/>
</dbReference>
<dbReference type="EMBL" id="PDJQ01000001">
    <property type="protein sequence ID" value="PFG75176.1"/>
    <property type="molecule type" value="Genomic_DNA"/>
</dbReference>
<feature type="domain" description="Metalloprotease TldD/E N-terminal" evidence="5">
    <location>
        <begin position="38"/>
        <end position="101"/>
    </location>
</feature>
<evidence type="ECO:0000313" key="8">
    <source>
        <dbReference type="EMBL" id="PFG75176.1"/>
    </source>
</evidence>
<evidence type="ECO:0000259" key="7">
    <source>
        <dbReference type="Pfam" id="PF19290"/>
    </source>
</evidence>
<feature type="domain" description="Metalloprotease TldD/E C-terminal" evidence="6">
    <location>
        <begin position="245"/>
        <end position="478"/>
    </location>
</feature>
<dbReference type="RefSeq" id="WP_098504510.1">
    <property type="nucleotide sequence ID" value="NZ_PDJQ01000001.1"/>
</dbReference>
<dbReference type="PIRSF" id="PIRSF004919">
    <property type="entry name" value="TldD"/>
    <property type="match status" value="1"/>
</dbReference>
<sequence length="481" mass="51671">MPDPAAAALQFFRERFAIDPAVTSSLLSVALSRGGDFAELYFEHRTNSAITWEDQQVKSATRTVSQGVGIRVVRGDAIGYAYTESFEFEAMRRAAETAARICAGERTPPPIDATPFLVGTSYYEFDHPLVAEPAAAKVALLERADRAARSYDPSIVRLDASIGDELKYILIARSDGKIVGDVQPLIRFNVSALSQRGESRQVARQGGGGRMGIEYFEQVTTPEALAREAARQAVLQQDAAEAPAGTLPVVLAAGDSGVLLHEAVGHGLEADFNRKGTSNYTGRIGQPVASPLVTVVDDGTIAASRGSINVDDEGNPTTRNVLIENGILRGYLHDEISARHFRVAPSGSGRRQSFKDYIMPRMTNTFMLPGEDTPEDIIRSVDRGIYAVSYSGGQVNISNGDFVFSVTEAYLIENGRITTPLKNVMLIGNGPDVLSKVTRVANDYRLSDGRWTCGKDGQSVPVGVGMPTVLVSGITVGGTRL</sequence>
<dbReference type="Gene3D" id="3.30.2290.10">
    <property type="entry name" value="PmbA/TldD superfamily"/>
    <property type="match status" value="1"/>
</dbReference>
<dbReference type="Pfam" id="PF19289">
    <property type="entry name" value="PmbA_TldD_3rd"/>
    <property type="match status" value="1"/>
</dbReference>
<reference evidence="8 9" key="1">
    <citation type="submission" date="2017-09" db="EMBL/GenBank/DDBJ databases">
        <title>Sequencing the genomes of two abundant thermophiles in Great Basin hot springs: Thermocrinis jamiesonii and novel Chloroflexi Thermoflexus hugenholtzii.</title>
        <authorList>
            <person name="Hedlund B."/>
        </authorList>
    </citation>
    <scope>NUCLEOTIDE SEQUENCE [LARGE SCALE GENOMIC DNA]</scope>
    <source>
        <strain evidence="8 9">G233</strain>
    </source>
</reference>
<dbReference type="InterPro" id="IPR045569">
    <property type="entry name" value="Metalloprtase-TldD/E_C"/>
</dbReference>
<proteinExistence type="inferred from homology"/>
<keyword evidence="4" id="KW-0482">Metalloprotease</keyword>
<dbReference type="InterPro" id="IPR051463">
    <property type="entry name" value="Peptidase_U62_metallo"/>
</dbReference>
<evidence type="ECO:0000313" key="9">
    <source>
        <dbReference type="Proteomes" id="UP000223071"/>
    </source>
</evidence>
<organism evidence="8 9">
    <name type="scientific">Tepidiforma thermophila (strain KCTC 52669 / CGMCC 1.13589 / G233)</name>
    <dbReference type="NCBI Taxonomy" id="2761530"/>
    <lineage>
        <taxon>Bacteria</taxon>
        <taxon>Bacillati</taxon>
        <taxon>Chloroflexota</taxon>
        <taxon>Tepidiformia</taxon>
        <taxon>Tepidiformales</taxon>
        <taxon>Tepidiformaceae</taxon>
        <taxon>Tepidiforma</taxon>
    </lineage>
</organism>
<evidence type="ECO:0000259" key="5">
    <source>
        <dbReference type="Pfam" id="PF01523"/>
    </source>
</evidence>
<dbReference type="GO" id="GO:0006508">
    <property type="term" value="P:proteolysis"/>
    <property type="evidence" value="ECO:0007669"/>
    <property type="project" value="UniProtKB-KW"/>
</dbReference>
<dbReference type="InterPro" id="IPR025502">
    <property type="entry name" value="TldD"/>
</dbReference>
<evidence type="ECO:0000259" key="6">
    <source>
        <dbReference type="Pfam" id="PF19289"/>
    </source>
</evidence>
<dbReference type="Pfam" id="PF19290">
    <property type="entry name" value="PmbA_TldD_2nd"/>
    <property type="match status" value="1"/>
</dbReference>
<evidence type="ECO:0008006" key="10">
    <source>
        <dbReference type="Google" id="ProtNLM"/>
    </source>
</evidence>
<keyword evidence="2" id="KW-0645">Protease</keyword>
<dbReference type="InterPro" id="IPR036059">
    <property type="entry name" value="TldD/PmbA_sf"/>
</dbReference>
<accession>A0A2A9HJK4</accession>
<dbReference type="GO" id="GO:0005829">
    <property type="term" value="C:cytosol"/>
    <property type="evidence" value="ECO:0007669"/>
    <property type="project" value="TreeGrafter"/>
</dbReference>
<evidence type="ECO:0000256" key="4">
    <source>
        <dbReference type="ARBA" id="ARBA00023049"/>
    </source>
</evidence>
<dbReference type="Proteomes" id="UP000223071">
    <property type="component" value="Unassembled WGS sequence"/>
</dbReference>
<comment type="caution">
    <text evidence="8">The sequence shown here is derived from an EMBL/GenBank/DDBJ whole genome shotgun (WGS) entry which is preliminary data.</text>
</comment>
<keyword evidence="3" id="KW-0378">Hydrolase</keyword>
<dbReference type="Pfam" id="PF01523">
    <property type="entry name" value="PmbA_TldD_1st"/>
    <property type="match status" value="1"/>
</dbReference>
<name>A0A2A9HJK4_TEPT2</name>
<evidence type="ECO:0000256" key="2">
    <source>
        <dbReference type="ARBA" id="ARBA00022670"/>
    </source>
</evidence>
<gene>
    <name evidence="8" type="ORF">A9A59_2442</name>
</gene>